<evidence type="ECO:0000256" key="1">
    <source>
        <dbReference type="SAM" id="Phobius"/>
    </source>
</evidence>
<gene>
    <name evidence="2" type="ORF">C8263_05685</name>
</gene>
<feature type="transmembrane region" description="Helical" evidence="1">
    <location>
        <begin position="47"/>
        <end position="68"/>
    </location>
</feature>
<keyword evidence="1" id="KW-0812">Transmembrane</keyword>
<proteinExistence type="predicted"/>
<evidence type="ECO:0000313" key="2">
    <source>
        <dbReference type="EMBL" id="PTA68736.1"/>
    </source>
</evidence>
<keyword evidence="3" id="KW-1185">Reference proteome</keyword>
<keyword evidence="1" id="KW-0472">Membrane</keyword>
<keyword evidence="1" id="KW-1133">Transmembrane helix</keyword>
<organism evidence="2 3">
    <name type="scientific">Deinococcus arcticus</name>
    <dbReference type="NCBI Taxonomy" id="2136176"/>
    <lineage>
        <taxon>Bacteria</taxon>
        <taxon>Thermotogati</taxon>
        <taxon>Deinococcota</taxon>
        <taxon>Deinococci</taxon>
        <taxon>Deinococcales</taxon>
        <taxon>Deinococcaceae</taxon>
        <taxon>Deinococcus</taxon>
    </lineage>
</organism>
<protein>
    <submittedName>
        <fullName evidence="2">Uncharacterized protein</fullName>
    </submittedName>
</protein>
<evidence type="ECO:0000313" key="3">
    <source>
        <dbReference type="Proteomes" id="UP000240317"/>
    </source>
</evidence>
<feature type="transmembrane region" description="Helical" evidence="1">
    <location>
        <begin position="12"/>
        <end position="35"/>
    </location>
</feature>
<name>A0A2T3WA11_9DEIO</name>
<dbReference type="Proteomes" id="UP000240317">
    <property type="component" value="Unassembled WGS sequence"/>
</dbReference>
<sequence>MPRPRRKRPYFLWVVLLILSGVCGLGALFGLGRIWAATMGSGEDMGLWFAVVPSLLLLGGLLLTGSIISQRAAARGK</sequence>
<reference evidence="2 3" key="1">
    <citation type="submission" date="2018-03" db="EMBL/GenBank/DDBJ databases">
        <title>Draft genome of Deinococcus sp. OD32.</title>
        <authorList>
            <person name="Wang X.-P."/>
            <person name="Du Z.-J."/>
        </authorList>
    </citation>
    <scope>NUCLEOTIDE SEQUENCE [LARGE SCALE GENOMIC DNA]</scope>
    <source>
        <strain evidence="2 3">OD32</strain>
    </source>
</reference>
<comment type="caution">
    <text evidence="2">The sequence shown here is derived from an EMBL/GenBank/DDBJ whole genome shotgun (WGS) entry which is preliminary data.</text>
</comment>
<dbReference type="AlphaFoldDB" id="A0A2T3WA11"/>
<accession>A0A2T3WA11</accession>
<dbReference type="EMBL" id="PYSV01000004">
    <property type="protein sequence ID" value="PTA68736.1"/>
    <property type="molecule type" value="Genomic_DNA"/>
</dbReference>